<gene>
    <name evidence="1" type="ORF">GCM10009799_00360</name>
</gene>
<accession>A0ABN2S309</accession>
<dbReference type="Proteomes" id="UP001501585">
    <property type="component" value="Unassembled WGS sequence"/>
</dbReference>
<comment type="caution">
    <text evidence="1">The sequence shown here is derived from an EMBL/GenBank/DDBJ whole genome shotgun (WGS) entry which is preliminary data.</text>
</comment>
<evidence type="ECO:0000313" key="1">
    <source>
        <dbReference type="EMBL" id="GAA1979152.1"/>
    </source>
</evidence>
<dbReference type="RefSeq" id="WP_344159212.1">
    <property type="nucleotide sequence ID" value="NZ_BAAAPC010000001.1"/>
</dbReference>
<protein>
    <recommendedName>
        <fullName evidence="3">PIN domain-containing protein</fullName>
    </recommendedName>
</protein>
<keyword evidence="2" id="KW-1185">Reference proteome</keyword>
<proteinExistence type="predicted"/>
<dbReference type="EMBL" id="BAAAPC010000001">
    <property type="protein sequence ID" value="GAA1979152.1"/>
    <property type="molecule type" value="Genomic_DNA"/>
</dbReference>
<sequence>MIGGKILTASALNAWAEGSVCMTALVGLAQRRVIPPHVPALALAAGLYTVPPVRVTGVEERLEAPIFTFGDLDRDTATAVVRLAARWQDDGLALADAHVIHEAATRYTGWPIITTAPAAEWQHYLPDTPIETLP</sequence>
<name>A0ABN2S309_9ACTN</name>
<organism evidence="1 2">
    <name type="scientific">Nocardiopsis rhodophaea</name>
    <dbReference type="NCBI Taxonomy" id="280238"/>
    <lineage>
        <taxon>Bacteria</taxon>
        <taxon>Bacillati</taxon>
        <taxon>Actinomycetota</taxon>
        <taxon>Actinomycetes</taxon>
        <taxon>Streptosporangiales</taxon>
        <taxon>Nocardiopsidaceae</taxon>
        <taxon>Nocardiopsis</taxon>
    </lineage>
</organism>
<evidence type="ECO:0000313" key="2">
    <source>
        <dbReference type="Proteomes" id="UP001501585"/>
    </source>
</evidence>
<evidence type="ECO:0008006" key="3">
    <source>
        <dbReference type="Google" id="ProtNLM"/>
    </source>
</evidence>
<reference evidence="1 2" key="1">
    <citation type="journal article" date="2019" name="Int. J. Syst. Evol. Microbiol.">
        <title>The Global Catalogue of Microorganisms (GCM) 10K type strain sequencing project: providing services to taxonomists for standard genome sequencing and annotation.</title>
        <authorList>
            <consortium name="The Broad Institute Genomics Platform"/>
            <consortium name="The Broad Institute Genome Sequencing Center for Infectious Disease"/>
            <person name="Wu L."/>
            <person name="Ma J."/>
        </authorList>
    </citation>
    <scope>NUCLEOTIDE SEQUENCE [LARGE SCALE GENOMIC DNA]</scope>
    <source>
        <strain evidence="1 2">JCM 15313</strain>
    </source>
</reference>